<dbReference type="Proteomes" id="UP001212841">
    <property type="component" value="Unassembled WGS sequence"/>
</dbReference>
<accession>A0AAD5S678</accession>
<gene>
    <name evidence="2" type="ORF">HK097_001910</name>
</gene>
<sequence length="153" mass="16989">MELNQHCDDGFLFHAHRVPKLPTLFLFSKVPEENTEVPKTIEVEVEDERLSGKIWTIEKLYFLKKNLPEMVKAIYANGLSGKAAPAQTNDDILSDAPLPDDDLALPGPSNPRRPPPAAPAAKFDAEKEFRADVLGVAKKFTSNFEAFATIQNN</sequence>
<feature type="region of interest" description="Disordered" evidence="1">
    <location>
        <begin position="82"/>
        <end position="122"/>
    </location>
</feature>
<feature type="compositionally biased region" description="Pro residues" evidence="1">
    <location>
        <begin position="108"/>
        <end position="118"/>
    </location>
</feature>
<evidence type="ECO:0000256" key="1">
    <source>
        <dbReference type="SAM" id="MobiDB-lite"/>
    </source>
</evidence>
<keyword evidence="3" id="KW-1185">Reference proteome</keyword>
<evidence type="ECO:0000313" key="2">
    <source>
        <dbReference type="EMBL" id="KAJ3042750.1"/>
    </source>
</evidence>
<comment type="caution">
    <text evidence="2">The sequence shown here is derived from an EMBL/GenBank/DDBJ whole genome shotgun (WGS) entry which is preliminary data.</text>
</comment>
<proteinExistence type="predicted"/>
<protein>
    <submittedName>
        <fullName evidence="2">Uncharacterized protein</fullName>
    </submittedName>
</protein>
<evidence type="ECO:0000313" key="3">
    <source>
        <dbReference type="Proteomes" id="UP001212841"/>
    </source>
</evidence>
<dbReference type="EMBL" id="JADGJD010001397">
    <property type="protein sequence ID" value="KAJ3042750.1"/>
    <property type="molecule type" value="Genomic_DNA"/>
</dbReference>
<reference evidence="2" key="1">
    <citation type="submission" date="2020-05" db="EMBL/GenBank/DDBJ databases">
        <title>Phylogenomic resolution of chytrid fungi.</title>
        <authorList>
            <person name="Stajich J.E."/>
            <person name="Amses K."/>
            <person name="Simmons R."/>
            <person name="Seto K."/>
            <person name="Myers J."/>
            <person name="Bonds A."/>
            <person name="Quandt C.A."/>
            <person name="Barry K."/>
            <person name="Liu P."/>
            <person name="Grigoriev I."/>
            <person name="Longcore J.E."/>
            <person name="James T.Y."/>
        </authorList>
    </citation>
    <scope>NUCLEOTIDE SEQUENCE</scope>
    <source>
        <strain evidence="2">JEL0318</strain>
    </source>
</reference>
<dbReference type="AlphaFoldDB" id="A0AAD5S678"/>
<name>A0AAD5S678_9FUNG</name>
<organism evidence="2 3">
    <name type="scientific">Rhizophlyctis rosea</name>
    <dbReference type="NCBI Taxonomy" id="64517"/>
    <lineage>
        <taxon>Eukaryota</taxon>
        <taxon>Fungi</taxon>
        <taxon>Fungi incertae sedis</taxon>
        <taxon>Chytridiomycota</taxon>
        <taxon>Chytridiomycota incertae sedis</taxon>
        <taxon>Chytridiomycetes</taxon>
        <taxon>Rhizophlyctidales</taxon>
        <taxon>Rhizophlyctidaceae</taxon>
        <taxon>Rhizophlyctis</taxon>
    </lineage>
</organism>